<sequence length="64" mass="7598">MKVIFCLKKRYSWKIAAKIVAVAPKYQLFTDATTMSCNHYSISFFLFFHSCHELIIFCHILYTK</sequence>
<reference evidence="2" key="1">
    <citation type="submission" date="2019-11" db="EMBL/GenBank/DDBJ databases">
        <authorList>
            <person name="Feng L."/>
        </authorList>
    </citation>
    <scope>NUCLEOTIDE SEQUENCE</scope>
    <source>
        <strain evidence="2">BcaccaeLFYP20</strain>
    </source>
</reference>
<name>A0A6N2X6L9_9BACE</name>
<evidence type="ECO:0000313" key="2">
    <source>
        <dbReference type="EMBL" id="VYT49556.1"/>
    </source>
</evidence>
<organism evidence="2">
    <name type="scientific">Bacteroides caccae</name>
    <dbReference type="NCBI Taxonomy" id="47678"/>
    <lineage>
        <taxon>Bacteria</taxon>
        <taxon>Pseudomonadati</taxon>
        <taxon>Bacteroidota</taxon>
        <taxon>Bacteroidia</taxon>
        <taxon>Bacteroidales</taxon>
        <taxon>Bacteroidaceae</taxon>
        <taxon>Bacteroides</taxon>
    </lineage>
</organism>
<accession>A0A6N2X6L9</accession>
<protein>
    <submittedName>
        <fullName evidence="2">Uncharacterized protein</fullName>
    </submittedName>
</protein>
<feature type="transmembrane region" description="Helical" evidence="1">
    <location>
        <begin position="40"/>
        <end position="62"/>
    </location>
</feature>
<dbReference type="AlphaFoldDB" id="A0A6N2X6L9"/>
<dbReference type="EMBL" id="CACRTB010000041">
    <property type="protein sequence ID" value="VYT49556.1"/>
    <property type="molecule type" value="Genomic_DNA"/>
</dbReference>
<proteinExistence type="predicted"/>
<keyword evidence="1" id="KW-1133">Transmembrane helix</keyword>
<evidence type="ECO:0000256" key="1">
    <source>
        <dbReference type="SAM" id="Phobius"/>
    </source>
</evidence>
<gene>
    <name evidence="2" type="ORF">BCLFYP20_00301</name>
</gene>
<keyword evidence="1" id="KW-0472">Membrane</keyword>
<keyword evidence="1" id="KW-0812">Transmembrane</keyword>